<evidence type="ECO:0000313" key="1">
    <source>
        <dbReference type="EMBL" id="CAF4939709.1"/>
    </source>
</evidence>
<evidence type="ECO:0008006" key="3">
    <source>
        <dbReference type="Google" id="ProtNLM"/>
    </source>
</evidence>
<name>A0A821XEZ3_9NEOP</name>
<dbReference type="Proteomes" id="UP000663880">
    <property type="component" value="Unassembled WGS sequence"/>
</dbReference>
<dbReference type="AlphaFoldDB" id="A0A821XEZ3"/>
<reference evidence="1" key="1">
    <citation type="submission" date="2021-02" db="EMBL/GenBank/DDBJ databases">
        <authorList>
            <person name="Steward A R."/>
        </authorList>
    </citation>
    <scope>NUCLEOTIDE SEQUENCE</scope>
</reference>
<protein>
    <recommendedName>
        <fullName evidence="3">Peptidase S1 domain-containing protein</fullName>
    </recommendedName>
</protein>
<comment type="caution">
    <text evidence="1">The sequence shown here is derived from an EMBL/GenBank/DDBJ whole genome shotgun (WGS) entry which is preliminary data.</text>
</comment>
<dbReference type="InterPro" id="IPR009003">
    <property type="entry name" value="Peptidase_S1_PA"/>
</dbReference>
<gene>
    <name evidence="1" type="ORF">PMACD_LOCUS14619</name>
</gene>
<dbReference type="SUPFAM" id="SSF50494">
    <property type="entry name" value="Trypsin-like serine proteases"/>
    <property type="match status" value="1"/>
</dbReference>
<accession>A0A821XEZ3</accession>
<organism evidence="1 2">
    <name type="scientific">Pieris macdunnoughi</name>
    <dbReference type="NCBI Taxonomy" id="345717"/>
    <lineage>
        <taxon>Eukaryota</taxon>
        <taxon>Metazoa</taxon>
        <taxon>Ecdysozoa</taxon>
        <taxon>Arthropoda</taxon>
        <taxon>Hexapoda</taxon>
        <taxon>Insecta</taxon>
        <taxon>Pterygota</taxon>
        <taxon>Neoptera</taxon>
        <taxon>Endopterygota</taxon>
        <taxon>Lepidoptera</taxon>
        <taxon>Glossata</taxon>
        <taxon>Ditrysia</taxon>
        <taxon>Papilionoidea</taxon>
        <taxon>Pieridae</taxon>
        <taxon>Pierinae</taxon>
        <taxon>Pieris</taxon>
    </lineage>
</organism>
<evidence type="ECO:0000313" key="2">
    <source>
        <dbReference type="Proteomes" id="UP000663880"/>
    </source>
</evidence>
<keyword evidence="2" id="KW-1185">Reference proteome</keyword>
<dbReference type="OrthoDB" id="7370752at2759"/>
<proteinExistence type="predicted"/>
<dbReference type="EMBL" id="CAJOBZ010000066">
    <property type="protein sequence ID" value="CAF4939709.1"/>
    <property type="molecule type" value="Genomic_DNA"/>
</dbReference>
<sequence length="347" mass="40614">MNRRLILSVSVSMSEAFWDVGTSTPFPNRLDKVGRTSFFRWQKAESTSGAFSKGTIDWNDEYNRFRLSVVAGISIDAIPLSTAAILNQRILLTSANYLVPYLHRQTDLRIWALGRAGYYNTPYRYRVWRVWRIFAPSMNPEHQHGPKGEHSPRHDLAVIFSRDRMFVYWKPSQSYQYPYQTFLIQPHLTIIKTVTAEEDKLLYAGSGYEYMEHVRENYKIYFALPKEEHIVDCSKYLPKFWGKFICFKNVLRFSGIQNGGPLLLGENLLGVGCFEIRVNEDRIFAFTDLRYYVHIIKQVAELKAHQYYEYAYPQWGVHYGAFSSISGNLPRIPKLYTPWWVKVDHLG</sequence>